<gene>
    <name evidence="3" type="ORF">KTS45_01955</name>
</gene>
<dbReference type="AlphaFoldDB" id="A0A8J7Y2H1"/>
<sequence>MSYTKQHYADTEAVGGGLHLLRDELNCENVGVSVLDCEPGWSGKPHDHSDDGQEEVYVLVDGEATVTVDGDDVAMSAGDALRIEPDAKREIRNGETESQFVLVGAP</sequence>
<dbReference type="InterPro" id="IPR011051">
    <property type="entry name" value="RmlC_Cupin_sf"/>
</dbReference>
<dbReference type="GO" id="GO:0046872">
    <property type="term" value="F:metal ion binding"/>
    <property type="evidence" value="ECO:0007669"/>
    <property type="project" value="UniProtKB-KW"/>
</dbReference>
<evidence type="ECO:0000259" key="2">
    <source>
        <dbReference type="Pfam" id="PF07883"/>
    </source>
</evidence>
<dbReference type="EMBL" id="JAHQXF010000001">
    <property type="protein sequence ID" value="MBV0922952.1"/>
    <property type="molecule type" value="Genomic_DNA"/>
</dbReference>
<feature type="domain" description="Cupin type-2" evidence="2">
    <location>
        <begin position="37"/>
        <end position="99"/>
    </location>
</feature>
<dbReference type="InterPro" id="IPR014710">
    <property type="entry name" value="RmlC-like_jellyroll"/>
</dbReference>
<keyword evidence="4" id="KW-1185">Reference proteome</keyword>
<dbReference type="InterPro" id="IPR051610">
    <property type="entry name" value="GPI/OXD"/>
</dbReference>
<evidence type="ECO:0000313" key="4">
    <source>
        <dbReference type="Proteomes" id="UP000766550"/>
    </source>
</evidence>
<dbReference type="Pfam" id="PF07883">
    <property type="entry name" value="Cupin_2"/>
    <property type="match status" value="1"/>
</dbReference>
<dbReference type="RefSeq" id="WP_162316119.1">
    <property type="nucleotide sequence ID" value="NZ_JAHQXF010000001.1"/>
</dbReference>
<keyword evidence="1" id="KW-0479">Metal-binding</keyword>
<dbReference type="InterPro" id="IPR013096">
    <property type="entry name" value="Cupin_2"/>
</dbReference>
<name>A0A8J7Y2H1_9EURY</name>
<evidence type="ECO:0000313" key="3">
    <source>
        <dbReference type="EMBL" id="MBV0922952.1"/>
    </source>
</evidence>
<dbReference type="SUPFAM" id="SSF51182">
    <property type="entry name" value="RmlC-like cupins"/>
    <property type="match status" value="1"/>
</dbReference>
<proteinExistence type="predicted"/>
<dbReference type="Proteomes" id="UP000766550">
    <property type="component" value="Unassembled WGS sequence"/>
</dbReference>
<dbReference type="PANTHER" id="PTHR35848:SF9">
    <property type="entry name" value="SLL1358 PROTEIN"/>
    <property type="match status" value="1"/>
</dbReference>
<dbReference type="PANTHER" id="PTHR35848">
    <property type="entry name" value="OXALATE-BINDING PROTEIN"/>
    <property type="match status" value="1"/>
</dbReference>
<evidence type="ECO:0000256" key="1">
    <source>
        <dbReference type="ARBA" id="ARBA00022723"/>
    </source>
</evidence>
<protein>
    <submittedName>
        <fullName evidence="3">Cupin domain-containing protein</fullName>
    </submittedName>
</protein>
<dbReference type="Gene3D" id="2.60.120.10">
    <property type="entry name" value="Jelly Rolls"/>
    <property type="match status" value="1"/>
</dbReference>
<accession>A0A8J7Y2H1</accession>
<comment type="caution">
    <text evidence="3">The sequence shown here is derived from an EMBL/GenBank/DDBJ whole genome shotgun (WGS) entry which is preliminary data.</text>
</comment>
<reference evidence="3 4" key="1">
    <citation type="submission" date="2021-06" db="EMBL/GenBank/DDBJ databases">
        <title>New haloarchaea isolates fom saline soil.</title>
        <authorList>
            <person name="Duran-Viseras A."/>
            <person name="Sanchez-Porro C.S."/>
            <person name="Ventosa A."/>
        </authorList>
    </citation>
    <scope>NUCLEOTIDE SEQUENCE [LARGE SCALE GENOMIC DNA]</scope>
    <source>
        <strain evidence="3 4">JCM 183640</strain>
    </source>
</reference>
<dbReference type="OrthoDB" id="305577at2157"/>
<organism evidence="3 4">
    <name type="scientific">Haloarcula limicola</name>
    <dbReference type="NCBI Taxonomy" id="1429915"/>
    <lineage>
        <taxon>Archaea</taxon>
        <taxon>Methanobacteriati</taxon>
        <taxon>Methanobacteriota</taxon>
        <taxon>Stenosarchaea group</taxon>
        <taxon>Halobacteria</taxon>
        <taxon>Halobacteriales</taxon>
        <taxon>Haloarculaceae</taxon>
        <taxon>Haloarcula</taxon>
    </lineage>
</organism>